<dbReference type="EMBL" id="BANC01000050">
    <property type="protein sequence ID" value="GAN80563.1"/>
    <property type="molecule type" value="Genomic_DNA"/>
</dbReference>
<dbReference type="InterPro" id="IPR036271">
    <property type="entry name" value="Tet_transcr_reg_TetR-rel_C_sf"/>
</dbReference>
<evidence type="ECO:0000259" key="4">
    <source>
        <dbReference type="PROSITE" id="PS50977"/>
    </source>
</evidence>
<feature type="domain" description="HTH tetR-type" evidence="4">
    <location>
        <begin position="20"/>
        <end position="80"/>
    </location>
</feature>
<dbReference type="PRINTS" id="PR00455">
    <property type="entry name" value="HTHTETR"/>
</dbReference>
<dbReference type="InterPro" id="IPR050109">
    <property type="entry name" value="HTH-type_TetR-like_transc_reg"/>
</dbReference>
<dbReference type="Gene3D" id="1.10.357.10">
    <property type="entry name" value="Tetracycline Repressor, domain 2"/>
    <property type="match status" value="1"/>
</dbReference>
<dbReference type="Pfam" id="PF00440">
    <property type="entry name" value="TetR_N"/>
    <property type="match status" value="1"/>
</dbReference>
<feature type="DNA-binding region" description="H-T-H motif" evidence="2">
    <location>
        <begin position="43"/>
        <end position="62"/>
    </location>
</feature>
<keyword evidence="6" id="KW-1185">Reference proteome</keyword>
<dbReference type="SUPFAM" id="SSF48498">
    <property type="entry name" value="Tetracyclin repressor-like, C-terminal domain"/>
    <property type="match status" value="1"/>
</dbReference>
<proteinExistence type="predicted"/>
<dbReference type="STRING" id="1120923.SAMN02746095_00005"/>
<feature type="region of interest" description="Disordered" evidence="3">
    <location>
        <begin position="1"/>
        <end position="21"/>
    </location>
</feature>
<evidence type="ECO:0000256" key="1">
    <source>
        <dbReference type="ARBA" id="ARBA00023125"/>
    </source>
</evidence>
<dbReference type="PROSITE" id="PS50977">
    <property type="entry name" value="HTH_TETR_2"/>
    <property type="match status" value="1"/>
</dbReference>
<evidence type="ECO:0000256" key="3">
    <source>
        <dbReference type="SAM" id="MobiDB-lite"/>
    </source>
</evidence>
<dbReference type="InterPro" id="IPR001647">
    <property type="entry name" value="HTH_TetR"/>
</dbReference>
<dbReference type="SUPFAM" id="SSF46689">
    <property type="entry name" value="Homeodomain-like"/>
    <property type="match status" value="1"/>
</dbReference>
<sequence length="220" mass="25451">MEDVSQLAETTPPARARDPERTKQDILRVAAEEFAKFGLSGARVDAIAARTHTTKRMIYYYFGSKEGLYVAVLERSYSGIRQIEAHMKLDELDPETALRRLIEFNFDYHEAHPEFVRLVMIENIHNAEHVRDSELLRRTNSPAIEVLTDILERGYKTGVFKRQIEPRELHMMISALSFYRVSNRATFGTLYSIDIGAARARERQRRYIADSILLLMTTPE</sequence>
<comment type="caution">
    <text evidence="5">The sequence shown here is derived from an EMBL/GenBank/DDBJ whole genome shotgun (WGS) entry which is preliminary data.</text>
</comment>
<accession>A0A0D6PH66</accession>
<evidence type="ECO:0000313" key="5">
    <source>
        <dbReference type="EMBL" id="GAN80563.1"/>
    </source>
</evidence>
<dbReference type="Pfam" id="PF17938">
    <property type="entry name" value="TetR_C_29"/>
    <property type="match status" value="1"/>
</dbReference>
<dbReference type="GO" id="GO:0003677">
    <property type="term" value="F:DNA binding"/>
    <property type="evidence" value="ECO:0007669"/>
    <property type="project" value="UniProtKB-UniRule"/>
</dbReference>
<reference evidence="5 6" key="1">
    <citation type="submission" date="2012-11" db="EMBL/GenBank/DDBJ databases">
        <title>Whole genome sequence of Acidocella aminolytica 101 = DSM 11237.</title>
        <authorList>
            <person name="Azuma Y."/>
            <person name="Higashiura N."/>
            <person name="Hirakawa H."/>
            <person name="Matsushita K."/>
        </authorList>
    </citation>
    <scope>NUCLEOTIDE SEQUENCE [LARGE SCALE GENOMIC DNA]</scope>
    <source>
        <strain evidence="6">101 / DSM 11237</strain>
    </source>
</reference>
<dbReference type="PANTHER" id="PTHR30328">
    <property type="entry name" value="TRANSCRIPTIONAL REPRESSOR"/>
    <property type="match status" value="1"/>
</dbReference>
<dbReference type="RefSeq" id="WP_048878969.1">
    <property type="nucleotide sequence ID" value="NZ_BANC01000050.1"/>
</dbReference>
<evidence type="ECO:0000313" key="6">
    <source>
        <dbReference type="Proteomes" id="UP000032668"/>
    </source>
</evidence>
<organism evidence="5 6">
    <name type="scientific">Acidocella aminolytica 101 = DSM 11237</name>
    <dbReference type="NCBI Taxonomy" id="1120923"/>
    <lineage>
        <taxon>Bacteria</taxon>
        <taxon>Pseudomonadati</taxon>
        <taxon>Pseudomonadota</taxon>
        <taxon>Alphaproteobacteria</taxon>
        <taxon>Acetobacterales</taxon>
        <taxon>Acidocellaceae</taxon>
        <taxon>Acidocella</taxon>
    </lineage>
</organism>
<protein>
    <submittedName>
        <fullName evidence="5">Transcriptional regulator TetR</fullName>
    </submittedName>
</protein>
<name>A0A0D6PH66_9PROT</name>
<dbReference type="InterPro" id="IPR041474">
    <property type="entry name" value="NicS_C"/>
</dbReference>
<dbReference type="InterPro" id="IPR009057">
    <property type="entry name" value="Homeodomain-like_sf"/>
</dbReference>
<dbReference type="Proteomes" id="UP000032668">
    <property type="component" value="Unassembled WGS sequence"/>
</dbReference>
<evidence type="ECO:0000256" key="2">
    <source>
        <dbReference type="PROSITE-ProRule" id="PRU00335"/>
    </source>
</evidence>
<dbReference type="PANTHER" id="PTHR30328:SF54">
    <property type="entry name" value="HTH-TYPE TRANSCRIPTIONAL REPRESSOR SCO4008"/>
    <property type="match status" value="1"/>
</dbReference>
<keyword evidence="1 2" id="KW-0238">DNA-binding</keyword>
<dbReference type="OrthoDB" id="2356263at2"/>
<dbReference type="AlphaFoldDB" id="A0A0D6PH66"/>
<gene>
    <name evidence="5" type="ORF">Aam_051_027</name>
</gene>